<dbReference type="InterPro" id="IPR036656">
    <property type="entry name" value="QCR9_sf"/>
</dbReference>
<dbReference type="EMBL" id="LDEV01002254">
    <property type="protein sequence ID" value="KLJ09810.1"/>
    <property type="molecule type" value="Genomic_DNA"/>
</dbReference>
<dbReference type="FunFam" id="1.20.5.260:FF:000001">
    <property type="entry name" value="Cytochrome b-c1 complex subunit 9"/>
    <property type="match status" value="1"/>
</dbReference>
<dbReference type="STRING" id="2060906.A0A0H1BEQ5"/>
<evidence type="ECO:0000256" key="4">
    <source>
        <dbReference type="ARBA" id="ARBA00022660"/>
    </source>
</evidence>
<dbReference type="GO" id="GO:0045275">
    <property type="term" value="C:respiratory chain complex III"/>
    <property type="evidence" value="ECO:0007669"/>
    <property type="project" value="InterPro"/>
</dbReference>
<dbReference type="AlphaFoldDB" id="A0A0H1BEQ5"/>
<keyword evidence="3" id="KW-0813">Transport</keyword>
<evidence type="ECO:0000256" key="6">
    <source>
        <dbReference type="ARBA" id="ARBA00022792"/>
    </source>
</evidence>
<reference evidence="13" key="1">
    <citation type="journal article" date="2015" name="PLoS Genet.">
        <title>The dynamic genome and transcriptome of the human fungal pathogen Blastomyces and close relative Emmonsia.</title>
        <authorList>
            <person name="Munoz J.F."/>
            <person name="Gauthier G.M."/>
            <person name="Desjardins C.A."/>
            <person name="Gallo J.E."/>
            <person name="Holder J."/>
            <person name="Sullivan T.D."/>
            <person name="Marty A.J."/>
            <person name="Carmen J.C."/>
            <person name="Chen Z."/>
            <person name="Ding L."/>
            <person name="Gujja S."/>
            <person name="Magrini V."/>
            <person name="Misas E."/>
            <person name="Mitreva M."/>
            <person name="Priest M."/>
            <person name="Saif S."/>
            <person name="Whiston E.A."/>
            <person name="Young S."/>
            <person name="Zeng Q."/>
            <person name="Goldman W.E."/>
            <person name="Mardis E.R."/>
            <person name="Taylor J.W."/>
            <person name="McEwen J.G."/>
            <person name="Clay O.K."/>
            <person name="Klein B.S."/>
            <person name="Cuomo C.A."/>
        </authorList>
    </citation>
    <scope>NUCLEOTIDE SEQUENCE [LARGE SCALE GENOMIC DNA]</scope>
    <source>
        <strain evidence="13">UAMH 139</strain>
    </source>
</reference>
<keyword evidence="13" id="KW-1185">Reference proteome</keyword>
<dbReference type="SUPFAM" id="SSF81514">
    <property type="entry name" value="Subunit X (non-heme 7 kDa protein) of cytochrome bc1 complex (Ubiquinol-cytochrome c reductase)"/>
    <property type="match status" value="1"/>
</dbReference>
<evidence type="ECO:0000313" key="12">
    <source>
        <dbReference type="EMBL" id="KLJ09810.1"/>
    </source>
</evidence>
<evidence type="ECO:0000256" key="3">
    <source>
        <dbReference type="ARBA" id="ARBA00022448"/>
    </source>
</evidence>
<dbReference type="GO" id="GO:0005743">
    <property type="term" value="C:mitochondrial inner membrane"/>
    <property type="evidence" value="ECO:0007669"/>
    <property type="project" value="UniProtKB-SubCell"/>
</dbReference>
<keyword evidence="10" id="KW-0472">Membrane</keyword>
<keyword evidence="9" id="KW-0496">Mitochondrion</keyword>
<dbReference type="OrthoDB" id="44067at2759"/>
<keyword evidence="7" id="KW-0249">Electron transport</keyword>
<accession>A0A0H1BEQ5</accession>
<comment type="similarity">
    <text evidence="2">Belongs to the UQCR10/QCR9 family.</text>
</comment>
<protein>
    <recommendedName>
        <fullName evidence="11">Complex III subunit 9</fullName>
    </recommendedName>
</protein>
<comment type="caution">
    <text evidence="12">The sequence shown here is derived from an EMBL/GenBank/DDBJ whole genome shotgun (WGS) entry which is preliminary data.</text>
</comment>
<keyword evidence="4" id="KW-0679">Respiratory chain</keyword>
<evidence type="ECO:0000256" key="10">
    <source>
        <dbReference type="ARBA" id="ARBA00023136"/>
    </source>
</evidence>
<evidence type="ECO:0000256" key="2">
    <source>
        <dbReference type="ARBA" id="ARBA00007856"/>
    </source>
</evidence>
<evidence type="ECO:0000256" key="9">
    <source>
        <dbReference type="ARBA" id="ARBA00023128"/>
    </source>
</evidence>
<evidence type="ECO:0000256" key="1">
    <source>
        <dbReference type="ARBA" id="ARBA00004434"/>
    </source>
</evidence>
<keyword evidence="8" id="KW-1133">Transmembrane helix</keyword>
<comment type="subcellular location">
    <subcellularLocation>
        <location evidence="1">Mitochondrion inner membrane</location>
        <topology evidence="1">Single-pass membrane protein</topology>
    </subcellularLocation>
</comment>
<evidence type="ECO:0000256" key="7">
    <source>
        <dbReference type="ARBA" id="ARBA00022982"/>
    </source>
</evidence>
<organism evidence="12 13">
    <name type="scientific">Blastomyces silverae</name>
    <dbReference type="NCBI Taxonomy" id="2060906"/>
    <lineage>
        <taxon>Eukaryota</taxon>
        <taxon>Fungi</taxon>
        <taxon>Dikarya</taxon>
        <taxon>Ascomycota</taxon>
        <taxon>Pezizomycotina</taxon>
        <taxon>Eurotiomycetes</taxon>
        <taxon>Eurotiomycetidae</taxon>
        <taxon>Onygenales</taxon>
        <taxon>Ajellomycetaceae</taxon>
        <taxon>Blastomyces</taxon>
    </lineage>
</organism>
<evidence type="ECO:0000313" key="13">
    <source>
        <dbReference type="Proteomes" id="UP000053573"/>
    </source>
</evidence>
<evidence type="ECO:0000256" key="8">
    <source>
        <dbReference type="ARBA" id="ARBA00022989"/>
    </source>
</evidence>
<keyword evidence="5" id="KW-0812">Transmembrane</keyword>
<sequence length="111" mass="12647">MAGVCDTPIPKPQLCSPHLRNVIQASPPCILTSLHPPDYTVFQFGRSANLPPLFSSLFRRNTTFLTSMFVGAFAFEIAFDSISDRIFDSINKGRQWKDIRHQYIQKAEEEE</sequence>
<gene>
    <name evidence="12" type="ORF">EMPG_14761</name>
</gene>
<keyword evidence="6" id="KW-0999">Mitochondrion inner membrane</keyword>
<dbReference type="Gene3D" id="1.20.5.260">
    <property type="entry name" value="Cytochrome b-c1 complex subunit 9"/>
    <property type="match status" value="1"/>
</dbReference>
<dbReference type="GO" id="GO:0006122">
    <property type="term" value="P:mitochondrial electron transport, ubiquinol to cytochrome c"/>
    <property type="evidence" value="ECO:0007669"/>
    <property type="project" value="InterPro"/>
</dbReference>
<evidence type="ECO:0000256" key="11">
    <source>
        <dbReference type="ARBA" id="ARBA00044247"/>
    </source>
</evidence>
<dbReference type="Proteomes" id="UP000053573">
    <property type="component" value="Unassembled WGS sequence"/>
</dbReference>
<evidence type="ECO:0000256" key="5">
    <source>
        <dbReference type="ARBA" id="ARBA00022692"/>
    </source>
</evidence>
<dbReference type="PANTHER" id="PTHR12980">
    <property type="entry name" value="UBIQUINOL-CYTOCHROME C REDUCTASE COMPLEX, SUBUNIT X"/>
    <property type="match status" value="1"/>
</dbReference>
<dbReference type="InterPro" id="IPR008027">
    <property type="entry name" value="QCR9"/>
</dbReference>
<name>A0A0H1BEQ5_9EURO</name>
<dbReference type="PANTHER" id="PTHR12980:SF0">
    <property type="entry name" value="CYTOCHROME B-C1 COMPLEX SUBUNIT 9"/>
    <property type="match status" value="1"/>
</dbReference>
<dbReference type="Pfam" id="PF05365">
    <property type="entry name" value="UCR_UQCRX_QCR9"/>
    <property type="match status" value="1"/>
</dbReference>
<proteinExistence type="inferred from homology"/>